<organism evidence="2 3">
    <name type="scientific">Pseudoalteromonas haloplanktis</name>
    <name type="common">Alteromonas haloplanktis</name>
    <dbReference type="NCBI Taxonomy" id="228"/>
    <lineage>
        <taxon>Bacteria</taxon>
        <taxon>Pseudomonadati</taxon>
        <taxon>Pseudomonadota</taxon>
        <taxon>Gammaproteobacteria</taxon>
        <taxon>Alteromonadales</taxon>
        <taxon>Pseudoalteromonadaceae</taxon>
        <taxon>Pseudoalteromonas</taxon>
    </lineage>
</organism>
<sequence>MDLTATLSKNWSVLFIRGLIAIIFGVITWFAPNASLSIILLFFAGYFLFDGILRVWVAWTSKQNNPYWRWLLIGGVLSVIAGLVTLFAPNVTALLLLYYVAAWAITIGAVEIFVALKLRAEISGEWLLIITGALSVLFGLYLIFNPSAGIHTLLWLVATYAVLFGALIVLFSLKLKKIGQLQ</sequence>
<feature type="transmembrane region" description="Helical" evidence="1">
    <location>
        <begin position="12"/>
        <end position="31"/>
    </location>
</feature>
<dbReference type="PANTHER" id="PTHR34989">
    <property type="entry name" value="PROTEIN HDED"/>
    <property type="match status" value="1"/>
</dbReference>
<proteinExistence type="predicted"/>
<gene>
    <name evidence="2" type="ORF">RC083_06080</name>
</gene>
<feature type="transmembrane region" description="Helical" evidence="1">
    <location>
        <begin position="37"/>
        <end position="57"/>
    </location>
</feature>
<keyword evidence="3" id="KW-1185">Reference proteome</keyword>
<dbReference type="EMBL" id="JAVIFY010000003">
    <property type="protein sequence ID" value="MDQ9091158.1"/>
    <property type="molecule type" value="Genomic_DNA"/>
</dbReference>
<dbReference type="RefSeq" id="WP_016708848.1">
    <property type="nucleotide sequence ID" value="NZ_JAVIFY010000003.1"/>
</dbReference>
<dbReference type="Proteomes" id="UP001226574">
    <property type="component" value="Unassembled WGS sequence"/>
</dbReference>
<keyword evidence="1" id="KW-1133">Transmembrane helix</keyword>
<accession>A0ABU1B9G2</accession>
<evidence type="ECO:0000256" key="1">
    <source>
        <dbReference type="SAM" id="Phobius"/>
    </source>
</evidence>
<feature type="transmembrane region" description="Helical" evidence="1">
    <location>
        <begin position="69"/>
        <end position="88"/>
    </location>
</feature>
<dbReference type="PANTHER" id="PTHR34989:SF1">
    <property type="entry name" value="PROTEIN HDED"/>
    <property type="match status" value="1"/>
</dbReference>
<name>A0ABU1B9G2_PSEHA</name>
<evidence type="ECO:0000313" key="3">
    <source>
        <dbReference type="Proteomes" id="UP001226574"/>
    </source>
</evidence>
<dbReference type="InterPro" id="IPR005325">
    <property type="entry name" value="DUF308_memb"/>
</dbReference>
<protein>
    <submittedName>
        <fullName evidence="2">DUF308 domain-containing protein</fullName>
    </submittedName>
</protein>
<feature type="transmembrane region" description="Helical" evidence="1">
    <location>
        <begin position="150"/>
        <end position="173"/>
    </location>
</feature>
<feature type="transmembrane region" description="Helical" evidence="1">
    <location>
        <begin position="126"/>
        <end position="144"/>
    </location>
</feature>
<evidence type="ECO:0000313" key="2">
    <source>
        <dbReference type="EMBL" id="MDQ9091158.1"/>
    </source>
</evidence>
<dbReference type="Pfam" id="PF03729">
    <property type="entry name" value="DUF308"/>
    <property type="match status" value="2"/>
</dbReference>
<dbReference type="InterPro" id="IPR052712">
    <property type="entry name" value="Acid_resist_chaperone_HdeD"/>
</dbReference>
<feature type="transmembrane region" description="Helical" evidence="1">
    <location>
        <begin position="94"/>
        <end position="114"/>
    </location>
</feature>
<keyword evidence="1" id="KW-0812">Transmembrane</keyword>
<keyword evidence="1" id="KW-0472">Membrane</keyword>
<comment type="caution">
    <text evidence="2">The sequence shown here is derived from an EMBL/GenBank/DDBJ whole genome shotgun (WGS) entry which is preliminary data.</text>
</comment>
<reference evidence="2 3" key="1">
    <citation type="submission" date="2023-08" db="EMBL/GenBank/DDBJ databases">
        <title>Pseudoalteromonas haloplanktis LL1 genome.</title>
        <authorList>
            <person name="Wu S."/>
        </authorList>
    </citation>
    <scope>NUCLEOTIDE SEQUENCE [LARGE SCALE GENOMIC DNA]</scope>
    <source>
        <strain evidence="2 3">LL1</strain>
    </source>
</reference>